<evidence type="ECO:0000259" key="7">
    <source>
        <dbReference type="PROSITE" id="PS51898"/>
    </source>
</evidence>
<dbReference type="GO" id="GO:0006310">
    <property type="term" value="P:DNA recombination"/>
    <property type="evidence" value="ECO:0007669"/>
    <property type="project" value="UniProtKB-KW"/>
</dbReference>
<name>A0A5C1AMS0_9BACT</name>
<organism evidence="9 10">
    <name type="scientific">Limnoglobus roseus</name>
    <dbReference type="NCBI Taxonomy" id="2598579"/>
    <lineage>
        <taxon>Bacteria</taxon>
        <taxon>Pseudomonadati</taxon>
        <taxon>Planctomycetota</taxon>
        <taxon>Planctomycetia</taxon>
        <taxon>Gemmatales</taxon>
        <taxon>Gemmataceae</taxon>
        <taxon>Limnoglobus</taxon>
    </lineage>
</organism>
<dbReference type="EMBL" id="CP042425">
    <property type="protein sequence ID" value="QEL19276.1"/>
    <property type="molecule type" value="Genomic_DNA"/>
</dbReference>
<keyword evidence="4" id="KW-0233">DNA recombination</keyword>
<feature type="region of interest" description="Disordered" evidence="6">
    <location>
        <begin position="543"/>
        <end position="565"/>
    </location>
</feature>
<dbReference type="GO" id="GO:0015074">
    <property type="term" value="P:DNA integration"/>
    <property type="evidence" value="ECO:0007669"/>
    <property type="project" value="UniProtKB-KW"/>
</dbReference>
<comment type="similarity">
    <text evidence="1">Belongs to the 'phage' integrase family.</text>
</comment>
<dbReference type="PANTHER" id="PTHR30349">
    <property type="entry name" value="PHAGE INTEGRASE-RELATED"/>
    <property type="match status" value="1"/>
</dbReference>
<dbReference type="InterPro" id="IPR044068">
    <property type="entry name" value="CB"/>
</dbReference>
<dbReference type="InterPro" id="IPR011010">
    <property type="entry name" value="DNA_brk_join_enz"/>
</dbReference>
<reference evidence="10" key="1">
    <citation type="submission" date="2019-08" db="EMBL/GenBank/DDBJ databases">
        <title>Limnoglobus roseus gen. nov., sp. nov., a novel freshwater planctomycete with a giant genome from the family Gemmataceae.</title>
        <authorList>
            <person name="Kulichevskaya I.S."/>
            <person name="Naumoff D.G."/>
            <person name="Miroshnikov K."/>
            <person name="Ivanova A."/>
            <person name="Philippov D.A."/>
            <person name="Hakobyan A."/>
            <person name="Rijpstra I.C."/>
            <person name="Sinninghe Damste J.S."/>
            <person name="Liesack W."/>
            <person name="Dedysh S.N."/>
        </authorList>
    </citation>
    <scope>NUCLEOTIDE SEQUENCE [LARGE SCALE GENOMIC DNA]</scope>
    <source>
        <strain evidence="10">PX52</strain>
    </source>
</reference>
<dbReference type="PROSITE" id="PS51898">
    <property type="entry name" value="TYR_RECOMBINASE"/>
    <property type="match status" value="1"/>
</dbReference>
<keyword evidence="10" id="KW-1185">Reference proteome</keyword>
<sequence>MSSLVRPTFSVRVPAKAEPVTKGGKPHVRVTIRGRKFVFPLTADGRSYLKPTSRWYGKYRDGNGELQCVPLARDKAAAAQLLAKLELQAERQRKGLIDPTEAHGRRTLNAHLDEYAAILQTKGDSEDHIKRTRAYVAAVLQGCGFVFPADVDVGSVAKWLNSLRNGRPAVELPAGVELFTMKATAALLEISRDALADHVVRHRLDATGHGRARRITRASVQFLADRAARGVGPSAINHYITSLRGFFSWLLKAKRIASNPLDTMELVPEETDIRRNRRELSADEMQRMLETTRASQRTFRDLTGEDRHHIYLAAAVTGFRANAVANLTAAHFHLDATPPYIDLTAKLNKSKKLKVQPIPKDIADSFRTYMTTRPATGKIWPGTWHPVAAEMMRVDLEAVGIPYCVEGPNGPEFVDFHALRHSFITLLGREGVSLATIQELAGHSTPVLTMRYMHTRMDDLAGAVEKLPSFGPSLPATKETGILVPILVPPARVDPHEPAPICTTVSDAAPEEKNEKGAANAAPFINLHPSAPECIEWSLPGLNRGPSDFQSGRRCGQFPAKTPRN</sequence>
<dbReference type="SUPFAM" id="SSF56349">
    <property type="entry name" value="DNA breaking-rejoining enzymes"/>
    <property type="match status" value="1"/>
</dbReference>
<evidence type="ECO:0000256" key="6">
    <source>
        <dbReference type="SAM" id="MobiDB-lite"/>
    </source>
</evidence>
<evidence type="ECO:0000313" key="9">
    <source>
        <dbReference type="EMBL" id="QEL19276.1"/>
    </source>
</evidence>
<evidence type="ECO:0000256" key="1">
    <source>
        <dbReference type="ARBA" id="ARBA00008857"/>
    </source>
</evidence>
<evidence type="ECO:0000256" key="2">
    <source>
        <dbReference type="ARBA" id="ARBA00022908"/>
    </source>
</evidence>
<dbReference type="InterPro" id="IPR010998">
    <property type="entry name" value="Integrase_recombinase_N"/>
</dbReference>
<evidence type="ECO:0000256" key="4">
    <source>
        <dbReference type="ARBA" id="ARBA00023172"/>
    </source>
</evidence>
<evidence type="ECO:0000259" key="8">
    <source>
        <dbReference type="PROSITE" id="PS51900"/>
    </source>
</evidence>
<dbReference type="PROSITE" id="PS51900">
    <property type="entry name" value="CB"/>
    <property type="match status" value="1"/>
</dbReference>
<accession>A0A5C1AMS0</accession>
<dbReference type="GO" id="GO:0003677">
    <property type="term" value="F:DNA binding"/>
    <property type="evidence" value="ECO:0007669"/>
    <property type="project" value="UniProtKB-UniRule"/>
</dbReference>
<dbReference type="PANTHER" id="PTHR30349:SF41">
    <property type="entry name" value="INTEGRASE_RECOMBINASE PROTEIN MJ0367-RELATED"/>
    <property type="match status" value="1"/>
</dbReference>
<proteinExistence type="inferred from homology"/>
<dbReference type="KEGG" id="lrs:PX52LOC_06339"/>
<dbReference type="Pfam" id="PF00589">
    <property type="entry name" value="Phage_integrase"/>
    <property type="match status" value="1"/>
</dbReference>
<dbReference type="Proteomes" id="UP000324974">
    <property type="component" value="Chromosome"/>
</dbReference>
<evidence type="ECO:0000313" key="10">
    <source>
        <dbReference type="Proteomes" id="UP000324974"/>
    </source>
</evidence>
<dbReference type="InterPro" id="IPR002104">
    <property type="entry name" value="Integrase_catalytic"/>
</dbReference>
<dbReference type="OrthoDB" id="292546at2"/>
<evidence type="ECO:0000256" key="5">
    <source>
        <dbReference type="PROSITE-ProRule" id="PRU01248"/>
    </source>
</evidence>
<keyword evidence="2" id="KW-0229">DNA integration</keyword>
<dbReference type="Gene3D" id="1.10.150.130">
    <property type="match status" value="1"/>
</dbReference>
<dbReference type="AlphaFoldDB" id="A0A5C1AMS0"/>
<dbReference type="InterPro" id="IPR013762">
    <property type="entry name" value="Integrase-like_cat_sf"/>
</dbReference>
<feature type="domain" description="Tyr recombinase" evidence="7">
    <location>
        <begin position="275"/>
        <end position="465"/>
    </location>
</feature>
<evidence type="ECO:0000256" key="3">
    <source>
        <dbReference type="ARBA" id="ARBA00023125"/>
    </source>
</evidence>
<dbReference type="InterPro" id="IPR050090">
    <property type="entry name" value="Tyrosine_recombinase_XerCD"/>
</dbReference>
<dbReference type="Gene3D" id="1.10.443.10">
    <property type="entry name" value="Intergrase catalytic core"/>
    <property type="match status" value="1"/>
</dbReference>
<gene>
    <name evidence="9" type="ORF">PX52LOC_06339</name>
</gene>
<protein>
    <submittedName>
        <fullName evidence="9">Site-specific integrase</fullName>
    </submittedName>
</protein>
<keyword evidence="3 5" id="KW-0238">DNA-binding</keyword>
<feature type="domain" description="Core-binding (CB)" evidence="8">
    <location>
        <begin position="106"/>
        <end position="251"/>
    </location>
</feature>